<feature type="region of interest" description="Disordered" evidence="3">
    <location>
        <begin position="192"/>
        <end position="214"/>
    </location>
</feature>
<evidence type="ECO:0000259" key="5">
    <source>
        <dbReference type="Pfam" id="PF13579"/>
    </source>
</evidence>
<feature type="compositionally biased region" description="Low complexity" evidence="3">
    <location>
        <begin position="1"/>
        <end position="13"/>
    </location>
</feature>
<dbReference type="Proteomes" id="UP000253507">
    <property type="component" value="Unassembled WGS sequence"/>
</dbReference>
<keyword evidence="1" id="KW-0328">Glycosyltransferase</keyword>
<dbReference type="EMBL" id="QOIM01000018">
    <property type="protein sequence ID" value="RCG25107.1"/>
    <property type="molecule type" value="Genomic_DNA"/>
</dbReference>
<dbReference type="OrthoDB" id="3268555at2"/>
<feature type="domain" description="Glycosyltransferase subfamily 4-like N-terminal" evidence="5">
    <location>
        <begin position="42"/>
        <end position="196"/>
    </location>
</feature>
<dbReference type="GO" id="GO:1901137">
    <property type="term" value="P:carbohydrate derivative biosynthetic process"/>
    <property type="evidence" value="ECO:0007669"/>
    <property type="project" value="UniProtKB-ARBA"/>
</dbReference>
<dbReference type="PANTHER" id="PTHR45947:SF3">
    <property type="entry name" value="SULFOQUINOVOSYL TRANSFERASE SQD2"/>
    <property type="match status" value="1"/>
</dbReference>
<organism evidence="6 7">
    <name type="scientific">Streptomyces reniochalinae</name>
    <dbReference type="NCBI Taxonomy" id="2250578"/>
    <lineage>
        <taxon>Bacteria</taxon>
        <taxon>Bacillati</taxon>
        <taxon>Actinomycetota</taxon>
        <taxon>Actinomycetes</taxon>
        <taxon>Kitasatosporales</taxon>
        <taxon>Streptomycetaceae</taxon>
        <taxon>Streptomyces</taxon>
    </lineage>
</organism>
<dbReference type="PANTHER" id="PTHR45947">
    <property type="entry name" value="SULFOQUINOVOSYL TRANSFERASE SQD2"/>
    <property type="match status" value="1"/>
</dbReference>
<dbReference type="InterPro" id="IPR028098">
    <property type="entry name" value="Glyco_trans_4-like_N"/>
</dbReference>
<dbReference type="InterPro" id="IPR001296">
    <property type="entry name" value="Glyco_trans_1"/>
</dbReference>
<evidence type="ECO:0000259" key="4">
    <source>
        <dbReference type="Pfam" id="PF00534"/>
    </source>
</evidence>
<dbReference type="GO" id="GO:0016758">
    <property type="term" value="F:hexosyltransferase activity"/>
    <property type="evidence" value="ECO:0007669"/>
    <property type="project" value="TreeGrafter"/>
</dbReference>
<gene>
    <name evidence="6" type="ORF">DQ392_00885</name>
</gene>
<proteinExistence type="predicted"/>
<comment type="caution">
    <text evidence="6">The sequence shown here is derived from an EMBL/GenBank/DDBJ whole genome shotgun (WGS) entry which is preliminary data.</text>
</comment>
<dbReference type="SUPFAM" id="SSF53756">
    <property type="entry name" value="UDP-Glycosyltransferase/glycogen phosphorylase"/>
    <property type="match status" value="1"/>
</dbReference>
<dbReference type="Pfam" id="PF00534">
    <property type="entry name" value="Glycos_transf_1"/>
    <property type="match status" value="1"/>
</dbReference>
<evidence type="ECO:0000313" key="7">
    <source>
        <dbReference type="Proteomes" id="UP000253507"/>
    </source>
</evidence>
<name>A0A367F600_9ACTN</name>
<protein>
    <submittedName>
        <fullName evidence="6">Glycosyltransferase</fullName>
    </submittedName>
</protein>
<evidence type="ECO:0000313" key="6">
    <source>
        <dbReference type="EMBL" id="RCG25107.1"/>
    </source>
</evidence>
<reference evidence="6 7" key="1">
    <citation type="submission" date="2018-06" db="EMBL/GenBank/DDBJ databases">
        <title>Streptomyces reniochalinae sp. nov. and Streptomyces diacarnus sp. nov. from marine sponges.</title>
        <authorList>
            <person name="Li L."/>
        </authorList>
    </citation>
    <scope>NUCLEOTIDE SEQUENCE [LARGE SCALE GENOMIC DNA]</scope>
    <source>
        <strain evidence="6 7">LHW50302</strain>
    </source>
</reference>
<feature type="domain" description="Glycosyl transferase family 1" evidence="4">
    <location>
        <begin position="233"/>
        <end position="383"/>
    </location>
</feature>
<keyword evidence="7" id="KW-1185">Reference proteome</keyword>
<evidence type="ECO:0000256" key="3">
    <source>
        <dbReference type="SAM" id="MobiDB-lite"/>
    </source>
</evidence>
<sequence length="412" mass="42467">MSPSRTPAPRRSPVGARSTHAVHVLGGTEGPGGEEGPSADTTAYARSLAQGLTARGARITVCSRHDPTLRHAFTGTGADVRVLRGRTEAETAVSLRAVCQDADLVHAHGPHAGLLAALALAPGRRCTPLVVTWHAPPGPGPGPARATRADAARELVVRLLARRVARTATVVLGATTALVDAARRSGARDARLAPAPIPFDGPHAGPPDGSADEAADGAEALLHKVRAGIGALDRPLVMAVGRLDGRRGHDTALTASRAWRGLDPPPLLALAGEGPQRAALQGRIDREALPVRLLGRRDDALRLLAGADVALVPGRCQGRSLVAQEALRSGVPLVAADGGGVPELVSDAAVLVPWGDADSLAAAVLTLLTDHDRRAELSRAGRARARTWPDEDDAAAQVLSLYDELTQAAAGR</sequence>
<dbReference type="CDD" id="cd03801">
    <property type="entry name" value="GT4_PimA-like"/>
    <property type="match status" value="1"/>
</dbReference>
<feature type="region of interest" description="Disordered" evidence="3">
    <location>
        <begin position="1"/>
        <end position="40"/>
    </location>
</feature>
<accession>A0A367F600</accession>
<keyword evidence="2 6" id="KW-0808">Transferase</keyword>
<dbReference type="InterPro" id="IPR050194">
    <property type="entry name" value="Glycosyltransferase_grp1"/>
</dbReference>
<dbReference type="Gene3D" id="3.40.50.2000">
    <property type="entry name" value="Glycogen Phosphorylase B"/>
    <property type="match status" value="2"/>
</dbReference>
<dbReference type="AlphaFoldDB" id="A0A367F600"/>
<evidence type="ECO:0000256" key="2">
    <source>
        <dbReference type="ARBA" id="ARBA00022679"/>
    </source>
</evidence>
<dbReference type="RefSeq" id="WP_114013501.1">
    <property type="nucleotide sequence ID" value="NZ_QOIM01000018.1"/>
</dbReference>
<dbReference type="Pfam" id="PF13579">
    <property type="entry name" value="Glyco_trans_4_4"/>
    <property type="match status" value="1"/>
</dbReference>
<evidence type="ECO:0000256" key="1">
    <source>
        <dbReference type="ARBA" id="ARBA00022676"/>
    </source>
</evidence>